<dbReference type="SUPFAM" id="SSF47616">
    <property type="entry name" value="GST C-terminal domain-like"/>
    <property type="match status" value="1"/>
</dbReference>
<keyword evidence="4" id="KW-0648">Protein biosynthesis</keyword>
<evidence type="ECO:0000256" key="4">
    <source>
        <dbReference type="ARBA" id="ARBA00022917"/>
    </source>
</evidence>
<keyword evidence="3" id="KW-0963">Cytoplasm</keyword>
<dbReference type="InterPro" id="IPR041503">
    <property type="entry name" value="AIMP2_thioredoxin"/>
</dbReference>
<evidence type="ECO:0000259" key="7">
    <source>
        <dbReference type="Pfam" id="PF18569"/>
    </source>
</evidence>
<name>A0A1A9UPB2_GLOAU</name>
<evidence type="ECO:0000259" key="6">
    <source>
        <dbReference type="Pfam" id="PF00043"/>
    </source>
</evidence>
<dbReference type="Gene3D" id="1.20.1050.130">
    <property type="match status" value="1"/>
</dbReference>
<organism evidence="8 9">
    <name type="scientific">Glossina austeni</name>
    <name type="common">Savannah tsetse fly</name>
    <dbReference type="NCBI Taxonomy" id="7395"/>
    <lineage>
        <taxon>Eukaryota</taxon>
        <taxon>Metazoa</taxon>
        <taxon>Ecdysozoa</taxon>
        <taxon>Arthropoda</taxon>
        <taxon>Hexapoda</taxon>
        <taxon>Insecta</taxon>
        <taxon>Pterygota</taxon>
        <taxon>Neoptera</taxon>
        <taxon>Endopterygota</taxon>
        <taxon>Diptera</taxon>
        <taxon>Brachycera</taxon>
        <taxon>Muscomorpha</taxon>
        <taxon>Hippoboscoidea</taxon>
        <taxon>Glossinidae</taxon>
        <taxon>Glossina</taxon>
    </lineage>
</organism>
<dbReference type="EnsemblMetazoa" id="GAUT011095-RA">
    <property type="protein sequence ID" value="GAUT011095-PA"/>
    <property type="gene ID" value="GAUT011095"/>
</dbReference>
<dbReference type="STRING" id="7395.A0A1A9UPB2"/>
<proteinExistence type="predicted"/>
<dbReference type="PANTHER" id="PTHR13438:SF2">
    <property type="entry name" value="AMINOACYL TRNA SYNTHASE COMPLEX-INTERACTING MULTIFUNCTIONAL PROTEIN 2"/>
    <property type="match status" value="1"/>
</dbReference>
<dbReference type="PANTHER" id="PTHR13438">
    <property type="entry name" value="AMINOACYL TRNA SYNTHASE COMPLEX-INTERACTING MULTIFUNCTIONAL PROTEIN"/>
    <property type="match status" value="1"/>
</dbReference>
<protein>
    <recommendedName>
        <fullName evidence="10">AIMP2 thioredoxin-like domain-containing protein</fullName>
    </recommendedName>
</protein>
<dbReference type="CDD" id="cd00299">
    <property type="entry name" value="GST_C_family"/>
    <property type="match status" value="1"/>
</dbReference>
<keyword evidence="9" id="KW-1185">Reference proteome</keyword>
<dbReference type="InterPro" id="IPR042360">
    <property type="entry name" value="AIMP2"/>
</dbReference>
<dbReference type="AlphaFoldDB" id="A0A1A9UPB2"/>
<dbReference type="InterPro" id="IPR004046">
    <property type="entry name" value="GST_C"/>
</dbReference>
<dbReference type="GO" id="GO:0005634">
    <property type="term" value="C:nucleus"/>
    <property type="evidence" value="ECO:0007669"/>
    <property type="project" value="UniProtKB-SubCell"/>
</dbReference>
<dbReference type="GO" id="GO:0005829">
    <property type="term" value="C:cytosol"/>
    <property type="evidence" value="ECO:0007669"/>
    <property type="project" value="UniProtKB-SubCell"/>
</dbReference>
<keyword evidence="5" id="KW-0539">Nucleus</keyword>
<dbReference type="VEuPathDB" id="VectorBase:GAUT011095"/>
<evidence type="ECO:0000313" key="8">
    <source>
        <dbReference type="EnsemblMetazoa" id="GAUT011095-PA"/>
    </source>
</evidence>
<evidence type="ECO:0000256" key="1">
    <source>
        <dbReference type="ARBA" id="ARBA00004123"/>
    </source>
</evidence>
<dbReference type="InterPro" id="IPR036282">
    <property type="entry name" value="Glutathione-S-Trfase_C_sf"/>
</dbReference>
<dbReference type="Proteomes" id="UP000078200">
    <property type="component" value="Unassembled WGS sequence"/>
</dbReference>
<dbReference type="Pfam" id="PF18569">
    <property type="entry name" value="Thioredoxin_16"/>
    <property type="match status" value="1"/>
</dbReference>
<feature type="domain" description="AIMP2 thioredoxin-like" evidence="7">
    <location>
        <begin position="139"/>
        <end position="229"/>
    </location>
</feature>
<evidence type="ECO:0000313" key="9">
    <source>
        <dbReference type="Proteomes" id="UP000078200"/>
    </source>
</evidence>
<comment type="subcellular location">
    <subcellularLocation>
        <location evidence="2">Cytoplasm</location>
        <location evidence="2">Cytosol</location>
    </subcellularLocation>
    <subcellularLocation>
        <location evidence="1">Nucleus</location>
    </subcellularLocation>
</comment>
<accession>A0A1A9UPB2</accession>
<evidence type="ECO:0000256" key="5">
    <source>
        <dbReference type="ARBA" id="ARBA00023242"/>
    </source>
</evidence>
<dbReference type="GO" id="GO:0017101">
    <property type="term" value="C:aminoacyl-tRNA synthetase multienzyme complex"/>
    <property type="evidence" value="ECO:0007669"/>
    <property type="project" value="InterPro"/>
</dbReference>
<evidence type="ECO:0000256" key="3">
    <source>
        <dbReference type="ARBA" id="ARBA00022490"/>
    </source>
</evidence>
<evidence type="ECO:0008006" key="10">
    <source>
        <dbReference type="Google" id="ProtNLM"/>
    </source>
</evidence>
<sequence length="341" mass="38322">MYEMKTLLPQFDIQLPTCMYEMKSLTTKNKTSVQGFLCKIGAGQVTSTPTASAVSTCCPLDLDKLALQMQRQLLKMSDDDAQAVVLRQEKILQQLNDLKAQLCDIRISLGFDEKDQKSSHMANSSVIVNVLNGGLREEPLHDIVINGHPKFIPYALLALKNAWKDLYTLDVKTFTHATVSDIGTEAKDFEQALKTVPVNTNNPKINITLIWKNCEHTEMISSPTMYVPIYGEVNIIRYLCRVGPQEYRYEDSPLCNEIDAVLDICYQLLRCTTPKSKASMLKALHNRLKNQQYFGGNTMSVADIGVHSSLKRMPGINDKDLTPALLEWRNRAAQIKSVSYG</sequence>
<evidence type="ECO:0000256" key="2">
    <source>
        <dbReference type="ARBA" id="ARBA00004514"/>
    </source>
</evidence>
<reference evidence="8" key="1">
    <citation type="submission" date="2020-05" db="UniProtKB">
        <authorList>
            <consortium name="EnsemblMetazoa"/>
        </authorList>
    </citation>
    <scope>IDENTIFICATION</scope>
    <source>
        <strain evidence="8">TTRI</strain>
    </source>
</reference>
<dbReference type="GO" id="GO:0006412">
    <property type="term" value="P:translation"/>
    <property type="evidence" value="ECO:0007669"/>
    <property type="project" value="UniProtKB-KW"/>
</dbReference>
<dbReference type="Pfam" id="PF00043">
    <property type="entry name" value="GST_C"/>
    <property type="match status" value="1"/>
</dbReference>
<feature type="domain" description="Glutathione S-transferase C-terminal" evidence="6">
    <location>
        <begin position="277"/>
        <end position="331"/>
    </location>
</feature>